<dbReference type="Pfam" id="PF10601">
    <property type="entry name" value="zf-LITAF-like"/>
    <property type="match status" value="1"/>
</dbReference>
<evidence type="ECO:0000256" key="4">
    <source>
        <dbReference type="ARBA" id="ARBA00005975"/>
    </source>
</evidence>
<protein>
    <submittedName>
        <fullName evidence="12">Lipopolysaccharide-induced tumor necrosis factor-alpha factor homolog</fullName>
    </submittedName>
</protein>
<evidence type="ECO:0000256" key="9">
    <source>
        <dbReference type="SAM" id="Phobius"/>
    </source>
</evidence>
<evidence type="ECO:0000256" key="8">
    <source>
        <dbReference type="SAM" id="MobiDB-lite"/>
    </source>
</evidence>
<dbReference type="OMA" id="QVLPPMY"/>
<dbReference type="PROSITE" id="PS51837">
    <property type="entry name" value="LITAF"/>
    <property type="match status" value="1"/>
</dbReference>
<evidence type="ECO:0000313" key="12">
    <source>
        <dbReference type="RefSeq" id="XP_018007559.1"/>
    </source>
</evidence>
<keyword evidence="5" id="KW-0479">Metal-binding</keyword>
<dbReference type="PANTHER" id="PTHR23292:SF6">
    <property type="entry name" value="FI16602P1-RELATED"/>
    <property type="match status" value="1"/>
</dbReference>
<comment type="similarity">
    <text evidence="4">Belongs to the CDIP1/LITAF family.</text>
</comment>
<dbReference type="OrthoDB" id="4713066at2759"/>
<comment type="subcellular location">
    <subcellularLocation>
        <location evidence="2">Endosome membrane</location>
        <topology evidence="2">Peripheral membrane protein</topology>
    </subcellularLocation>
    <subcellularLocation>
        <location evidence="1">Late endosome membrane</location>
    </subcellularLocation>
    <subcellularLocation>
        <location evidence="3">Lysosome membrane</location>
        <topology evidence="3">Peripheral membrane protein</topology>
        <orientation evidence="3">Cytoplasmic side</orientation>
    </subcellularLocation>
</comment>
<dbReference type="SMART" id="SM00714">
    <property type="entry name" value="LITAF"/>
    <property type="match status" value="1"/>
</dbReference>
<accession>A0A8B7N2W3</accession>
<sequence>MSKSNQAPIGFSAAPPPSAPPSYAQAMGGVPPQAPYYPQPAPPGVYGHPDTQQPFLKDQARPTIVTTIVPLGRQSTHMICPHCQAEINTATKTAPSRTAWLASLLICLLGCPLGCCLIPFCMDDCMNTEHNCPNCKAYLGQHARN</sequence>
<keyword evidence="7 9" id="KW-0472">Membrane</keyword>
<dbReference type="RefSeq" id="XP_018007559.1">
    <property type="nucleotide sequence ID" value="XM_018152070.2"/>
</dbReference>
<dbReference type="AlphaFoldDB" id="A0A8B7N2W3"/>
<gene>
    <name evidence="12" type="primary">LOC108665325</name>
</gene>
<evidence type="ECO:0000256" key="5">
    <source>
        <dbReference type="ARBA" id="ARBA00022723"/>
    </source>
</evidence>
<keyword evidence="9" id="KW-0812">Transmembrane</keyword>
<dbReference type="GO" id="GO:0008270">
    <property type="term" value="F:zinc ion binding"/>
    <property type="evidence" value="ECO:0007669"/>
    <property type="project" value="TreeGrafter"/>
</dbReference>
<reference evidence="12" key="1">
    <citation type="submission" date="2025-08" db="UniProtKB">
        <authorList>
            <consortium name="RefSeq"/>
        </authorList>
    </citation>
    <scope>IDENTIFICATION</scope>
</reference>
<proteinExistence type="inferred from homology"/>
<dbReference type="InterPro" id="IPR037519">
    <property type="entry name" value="LITAF_fam"/>
</dbReference>
<dbReference type="InterPro" id="IPR006629">
    <property type="entry name" value="LITAF"/>
</dbReference>
<dbReference type="Proteomes" id="UP000694843">
    <property type="component" value="Unplaced"/>
</dbReference>
<organism evidence="11 12">
    <name type="scientific">Hyalella azteca</name>
    <name type="common">Amphipod</name>
    <dbReference type="NCBI Taxonomy" id="294128"/>
    <lineage>
        <taxon>Eukaryota</taxon>
        <taxon>Metazoa</taxon>
        <taxon>Ecdysozoa</taxon>
        <taxon>Arthropoda</taxon>
        <taxon>Crustacea</taxon>
        <taxon>Multicrustacea</taxon>
        <taxon>Malacostraca</taxon>
        <taxon>Eumalacostraca</taxon>
        <taxon>Peracarida</taxon>
        <taxon>Amphipoda</taxon>
        <taxon>Senticaudata</taxon>
        <taxon>Talitrida</taxon>
        <taxon>Talitroidea</taxon>
        <taxon>Hyalellidae</taxon>
        <taxon>Hyalella</taxon>
    </lineage>
</organism>
<dbReference type="PANTHER" id="PTHR23292">
    <property type="entry name" value="LIPOPOLYSACCHARIDE-INDUCED TUMOR NECROSIS FACTOR-ALPHA FACTOR"/>
    <property type="match status" value="1"/>
</dbReference>
<evidence type="ECO:0000256" key="1">
    <source>
        <dbReference type="ARBA" id="ARBA00004414"/>
    </source>
</evidence>
<evidence type="ECO:0000256" key="7">
    <source>
        <dbReference type="ARBA" id="ARBA00023136"/>
    </source>
</evidence>
<evidence type="ECO:0000256" key="6">
    <source>
        <dbReference type="ARBA" id="ARBA00022833"/>
    </source>
</evidence>
<dbReference type="KEGG" id="hazt:108665325"/>
<keyword evidence="9" id="KW-1133">Transmembrane helix</keyword>
<name>A0A8B7N2W3_HYAAZ</name>
<evidence type="ECO:0000256" key="2">
    <source>
        <dbReference type="ARBA" id="ARBA00004481"/>
    </source>
</evidence>
<feature type="domain" description="LITAF" evidence="10">
    <location>
        <begin position="60"/>
        <end position="144"/>
    </location>
</feature>
<dbReference type="GeneID" id="108665325"/>
<evidence type="ECO:0000256" key="3">
    <source>
        <dbReference type="ARBA" id="ARBA00004630"/>
    </source>
</evidence>
<evidence type="ECO:0000313" key="11">
    <source>
        <dbReference type="Proteomes" id="UP000694843"/>
    </source>
</evidence>
<dbReference type="GO" id="GO:0031902">
    <property type="term" value="C:late endosome membrane"/>
    <property type="evidence" value="ECO:0007669"/>
    <property type="project" value="UniProtKB-SubCell"/>
</dbReference>
<feature type="transmembrane region" description="Helical" evidence="9">
    <location>
        <begin position="99"/>
        <end position="120"/>
    </location>
</feature>
<keyword evidence="6" id="KW-0862">Zinc</keyword>
<evidence type="ECO:0000259" key="10">
    <source>
        <dbReference type="PROSITE" id="PS51837"/>
    </source>
</evidence>
<keyword evidence="11" id="KW-1185">Reference proteome</keyword>
<feature type="compositionally biased region" description="Pro residues" evidence="8">
    <location>
        <begin position="32"/>
        <end position="43"/>
    </location>
</feature>
<feature type="region of interest" description="Disordered" evidence="8">
    <location>
        <begin position="1"/>
        <end position="59"/>
    </location>
</feature>
<dbReference type="GO" id="GO:0005765">
    <property type="term" value="C:lysosomal membrane"/>
    <property type="evidence" value="ECO:0007669"/>
    <property type="project" value="UniProtKB-SubCell"/>
</dbReference>